<comment type="caution">
    <text evidence="2">The sequence shown here is derived from an EMBL/GenBank/DDBJ whole genome shotgun (WGS) entry which is preliminary data.</text>
</comment>
<feature type="chain" id="PRO_5046363516" description="Rieske domain-containing protein" evidence="1">
    <location>
        <begin position="19"/>
        <end position="146"/>
    </location>
</feature>
<protein>
    <recommendedName>
        <fullName evidence="4">Rieske domain-containing protein</fullName>
    </recommendedName>
</protein>
<gene>
    <name evidence="2" type="ORF">ABS766_13040</name>
</gene>
<dbReference type="InterPro" id="IPR036922">
    <property type="entry name" value="Rieske_2Fe-2S_sf"/>
</dbReference>
<accession>A0ABW8YYE3</accession>
<organism evidence="2 3">
    <name type="scientific">Flavobacterium rhizosphaerae</name>
    <dbReference type="NCBI Taxonomy" id="3163298"/>
    <lineage>
        <taxon>Bacteria</taxon>
        <taxon>Pseudomonadati</taxon>
        <taxon>Bacteroidota</taxon>
        <taxon>Flavobacteriia</taxon>
        <taxon>Flavobacteriales</taxon>
        <taxon>Flavobacteriaceae</taxon>
        <taxon>Flavobacterium</taxon>
    </lineage>
</organism>
<keyword evidence="1" id="KW-0732">Signal</keyword>
<dbReference type="SUPFAM" id="SSF50022">
    <property type="entry name" value="ISP domain"/>
    <property type="match status" value="1"/>
</dbReference>
<dbReference type="PROSITE" id="PS51257">
    <property type="entry name" value="PROKAR_LIPOPROTEIN"/>
    <property type="match status" value="1"/>
</dbReference>
<sequence>MRKILMLFACLTLFMACSDDGFSNNNPYLPNYNFSVDIDFSLPLYNDLNFVGNAVPITIEGIGINGIVVMKTGSGFVAYELSCPNQELTNCSVLTIDGINVVCPCDGVEYSLYTGLPAANTEADLKYSLKPYRIQIISDTYIRVSN</sequence>
<proteinExistence type="predicted"/>
<dbReference type="RefSeq" id="WP_408085626.1">
    <property type="nucleotide sequence ID" value="NZ_JBELPZ010000015.1"/>
</dbReference>
<evidence type="ECO:0000256" key="1">
    <source>
        <dbReference type="SAM" id="SignalP"/>
    </source>
</evidence>
<evidence type="ECO:0008006" key="4">
    <source>
        <dbReference type="Google" id="ProtNLM"/>
    </source>
</evidence>
<evidence type="ECO:0000313" key="2">
    <source>
        <dbReference type="EMBL" id="MFL9845346.1"/>
    </source>
</evidence>
<reference evidence="2 3" key="1">
    <citation type="submission" date="2024-06" db="EMBL/GenBank/DDBJ databases">
        <authorList>
            <person name="Kaempfer P."/>
            <person name="Viver T."/>
        </authorList>
    </citation>
    <scope>NUCLEOTIDE SEQUENCE [LARGE SCALE GENOMIC DNA]</scope>
    <source>
        <strain evidence="2 3">ST-119</strain>
    </source>
</reference>
<dbReference type="EMBL" id="JBELPZ010000015">
    <property type="protein sequence ID" value="MFL9845346.1"/>
    <property type="molecule type" value="Genomic_DNA"/>
</dbReference>
<name>A0ABW8YYE3_9FLAO</name>
<feature type="signal peptide" evidence="1">
    <location>
        <begin position="1"/>
        <end position="18"/>
    </location>
</feature>
<keyword evidence="3" id="KW-1185">Reference proteome</keyword>
<dbReference type="Proteomes" id="UP001629156">
    <property type="component" value="Unassembled WGS sequence"/>
</dbReference>
<dbReference type="Gene3D" id="2.102.10.10">
    <property type="entry name" value="Rieske [2Fe-2S] iron-sulphur domain"/>
    <property type="match status" value="1"/>
</dbReference>
<evidence type="ECO:0000313" key="3">
    <source>
        <dbReference type="Proteomes" id="UP001629156"/>
    </source>
</evidence>